<gene>
    <name evidence="7" type="ORF">ACFQMJ_25565</name>
</gene>
<evidence type="ECO:0000256" key="6">
    <source>
        <dbReference type="SAM" id="Phobius"/>
    </source>
</evidence>
<evidence type="ECO:0000313" key="8">
    <source>
        <dbReference type="Proteomes" id="UP001596378"/>
    </source>
</evidence>
<keyword evidence="4 6" id="KW-0472">Membrane</keyword>
<evidence type="ECO:0000256" key="2">
    <source>
        <dbReference type="ARBA" id="ARBA00022692"/>
    </source>
</evidence>
<sequence length="147" mass="15878">MDRSDFIVKAIVGFLGSIVSISMGLFGMFFTILIGMMAIDFISGCMAAIVSGEGMESVKGYKGLFKKIYTLLLLGAILLVEISVLESNGVVTDGISSTFILIELVSIIENGNKMGLKLGFLSKFVATVRGKIPILNDEEKENNNQKK</sequence>
<evidence type="ECO:0000256" key="3">
    <source>
        <dbReference type="ARBA" id="ARBA00022989"/>
    </source>
</evidence>
<dbReference type="RefSeq" id="WP_378046572.1">
    <property type="nucleotide sequence ID" value="NZ_JBHMDN010000011.1"/>
</dbReference>
<keyword evidence="2 6" id="KW-0812">Transmembrane</keyword>
<dbReference type="NCBIfam" id="TIGR01593">
    <property type="entry name" value="holin_tox_secr"/>
    <property type="match status" value="1"/>
</dbReference>
<comment type="subcellular location">
    <subcellularLocation>
        <location evidence="1">Membrane</location>
        <topology evidence="1">Multi-pass membrane protein</topology>
    </subcellularLocation>
</comment>
<dbReference type="Pfam" id="PF05105">
    <property type="entry name" value="Phage_holin_4_1"/>
    <property type="match status" value="1"/>
</dbReference>
<organism evidence="7 8">
    <name type="scientific">Cohnella cellulosilytica</name>
    <dbReference type="NCBI Taxonomy" id="986710"/>
    <lineage>
        <taxon>Bacteria</taxon>
        <taxon>Bacillati</taxon>
        <taxon>Bacillota</taxon>
        <taxon>Bacilli</taxon>
        <taxon>Bacillales</taxon>
        <taxon>Paenibacillaceae</taxon>
        <taxon>Cohnella</taxon>
    </lineage>
</organism>
<keyword evidence="8" id="KW-1185">Reference proteome</keyword>
<feature type="transmembrane region" description="Helical" evidence="6">
    <location>
        <begin position="7"/>
        <end position="26"/>
    </location>
</feature>
<dbReference type="InterPro" id="IPR006480">
    <property type="entry name" value="Phage_holin_4_1"/>
</dbReference>
<comment type="similarity">
    <text evidence="5">Belongs to the bacteriophage holin family. Cp-1 holin subfamily.</text>
</comment>
<evidence type="ECO:0000256" key="1">
    <source>
        <dbReference type="ARBA" id="ARBA00004141"/>
    </source>
</evidence>
<protein>
    <submittedName>
        <fullName evidence="7">Phage holin family protein</fullName>
    </submittedName>
</protein>
<evidence type="ECO:0000256" key="4">
    <source>
        <dbReference type="ARBA" id="ARBA00023136"/>
    </source>
</evidence>
<name>A0ABW2FIL3_9BACL</name>
<dbReference type="Proteomes" id="UP001596378">
    <property type="component" value="Unassembled WGS sequence"/>
</dbReference>
<reference evidence="8" key="1">
    <citation type="journal article" date="2019" name="Int. J. Syst. Evol. Microbiol.">
        <title>The Global Catalogue of Microorganisms (GCM) 10K type strain sequencing project: providing services to taxonomists for standard genome sequencing and annotation.</title>
        <authorList>
            <consortium name="The Broad Institute Genomics Platform"/>
            <consortium name="The Broad Institute Genome Sequencing Center for Infectious Disease"/>
            <person name="Wu L."/>
            <person name="Ma J."/>
        </authorList>
    </citation>
    <scope>NUCLEOTIDE SEQUENCE [LARGE SCALE GENOMIC DNA]</scope>
    <source>
        <strain evidence="8">KCTC 12907</strain>
    </source>
</reference>
<evidence type="ECO:0000313" key="7">
    <source>
        <dbReference type="EMBL" id="MFC7151921.1"/>
    </source>
</evidence>
<proteinExistence type="inferred from homology"/>
<accession>A0ABW2FIL3</accession>
<evidence type="ECO:0000256" key="5">
    <source>
        <dbReference type="ARBA" id="ARBA00023600"/>
    </source>
</evidence>
<dbReference type="EMBL" id="JBHTAI010000019">
    <property type="protein sequence ID" value="MFC7151921.1"/>
    <property type="molecule type" value="Genomic_DNA"/>
</dbReference>
<comment type="caution">
    <text evidence="7">The sequence shown here is derived from an EMBL/GenBank/DDBJ whole genome shotgun (WGS) entry which is preliminary data.</text>
</comment>
<feature type="transmembrane region" description="Helical" evidence="6">
    <location>
        <begin position="64"/>
        <end position="84"/>
    </location>
</feature>
<keyword evidence="3 6" id="KW-1133">Transmembrane helix</keyword>